<dbReference type="OrthoDB" id="9030409at2"/>
<name>A0A553YYR9_9ACTN</name>
<protein>
    <recommendedName>
        <fullName evidence="1">Carrier domain-containing protein</fullName>
    </recommendedName>
</protein>
<feature type="domain" description="Carrier" evidence="1">
    <location>
        <begin position="5"/>
        <end position="84"/>
    </location>
</feature>
<dbReference type="Gene3D" id="1.10.1200.10">
    <property type="entry name" value="ACP-like"/>
    <property type="match status" value="1"/>
</dbReference>
<sequence>MNSRDDITAVVHDTLNEILKDAEFDPVSFTGAERITDIGFTSLLLARLIIQLEAALGADPFEERYVVSDIRTVDELIDAYRQTLQASAVG</sequence>
<dbReference type="InterPro" id="IPR009081">
    <property type="entry name" value="PP-bd_ACP"/>
</dbReference>
<dbReference type="InterPro" id="IPR036736">
    <property type="entry name" value="ACP-like_sf"/>
</dbReference>
<keyword evidence="3" id="KW-1185">Reference proteome</keyword>
<comment type="caution">
    <text evidence="2">The sequence shown here is derived from an EMBL/GenBank/DDBJ whole genome shotgun (WGS) entry which is preliminary data.</text>
</comment>
<organism evidence="2 3">
    <name type="scientific">Streptomyces benahoarensis</name>
    <dbReference type="NCBI Taxonomy" id="2595054"/>
    <lineage>
        <taxon>Bacteria</taxon>
        <taxon>Bacillati</taxon>
        <taxon>Actinomycetota</taxon>
        <taxon>Actinomycetes</taxon>
        <taxon>Kitasatosporales</taxon>
        <taxon>Streptomycetaceae</taxon>
        <taxon>Streptomyces</taxon>
    </lineage>
</organism>
<dbReference type="EMBL" id="VKLS01000354">
    <property type="protein sequence ID" value="TSB34370.1"/>
    <property type="molecule type" value="Genomic_DNA"/>
</dbReference>
<proteinExistence type="predicted"/>
<reference evidence="2 3" key="1">
    <citation type="submission" date="2019-07" db="EMBL/GenBank/DDBJ databases">
        <title>Draft genome for Streptomyces benahoarensis MZ03-48.</title>
        <authorList>
            <person name="Gonzalez-Pimentel J.L."/>
        </authorList>
    </citation>
    <scope>NUCLEOTIDE SEQUENCE [LARGE SCALE GENOMIC DNA]</scope>
    <source>
        <strain evidence="2 3">MZ03-48</strain>
    </source>
</reference>
<evidence type="ECO:0000259" key="1">
    <source>
        <dbReference type="PROSITE" id="PS50075"/>
    </source>
</evidence>
<evidence type="ECO:0000313" key="2">
    <source>
        <dbReference type="EMBL" id="TSB34370.1"/>
    </source>
</evidence>
<dbReference type="PROSITE" id="PS50075">
    <property type="entry name" value="CARRIER"/>
    <property type="match status" value="1"/>
</dbReference>
<dbReference type="AlphaFoldDB" id="A0A553YYR9"/>
<dbReference type="SUPFAM" id="SSF47336">
    <property type="entry name" value="ACP-like"/>
    <property type="match status" value="1"/>
</dbReference>
<accession>A0A553YYR9</accession>
<evidence type="ECO:0000313" key="3">
    <source>
        <dbReference type="Proteomes" id="UP000320888"/>
    </source>
</evidence>
<dbReference type="Proteomes" id="UP000320888">
    <property type="component" value="Unassembled WGS sequence"/>
</dbReference>
<gene>
    <name evidence="2" type="ORF">FNZ23_22405</name>
</gene>